<dbReference type="EMBL" id="JAGUCN010000023">
    <property type="protein sequence ID" value="MBS2213188.1"/>
    <property type="molecule type" value="Genomic_DNA"/>
</dbReference>
<protein>
    <submittedName>
        <fullName evidence="1">Helix-turn-helix transcriptional regulator</fullName>
    </submittedName>
</protein>
<dbReference type="Pfam" id="PF12840">
    <property type="entry name" value="HTH_20"/>
    <property type="match status" value="1"/>
</dbReference>
<dbReference type="SUPFAM" id="SSF46785">
    <property type="entry name" value="Winged helix' DNA-binding domain"/>
    <property type="match status" value="1"/>
</dbReference>
<evidence type="ECO:0000313" key="2">
    <source>
        <dbReference type="Proteomes" id="UP000721861"/>
    </source>
</evidence>
<proteinExistence type="predicted"/>
<dbReference type="Proteomes" id="UP000721861">
    <property type="component" value="Unassembled WGS sequence"/>
</dbReference>
<gene>
    <name evidence="1" type="ORF">KEM09_17375</name>
</gene>
<organism evidence="1 2">
    <name type="scientific">Carboxylicivirga mesophila</name>
    <dbReference type="NCBI Taxonomy" id="1166478"/>
    <lineage>
        <taxon>Bacteria</taxon>
        <taxon>Pseudomonadati</taxon>
        <taxon>Bacteroidota</taxon>
        <taxon>Bacteroidia</taxon>
        <taxon>Marinilabiliales</taxon>
        <taxon>Marinilabiliaceae</taxon>
        <taxon>Carboxylicivirga</taxon>
    </lineage>
</organism>
<reference evidence="1 2" key="1">
    <citation type="journal article" date="2014" name="Int. J. Syst. Evol. Microbiol.">
        <title>Carboxylicivirga gen. nov. in the family Marinilabiliaceae with two novel species, Carboxylicivirga mesophila sp. nov. and Carboxylicivirga taeanensis sp. nov., and reclassification of Cytophaga fermentans as Saccharicrinis fermentans gen. nov., comb. nov.</title>
        <authorList>
            <person name="Yang S.H."/>
            <person name="Seo H.S."/>
            <person name="Woo J.H."/>
            <person name="Oh H.M."/>
            <person name="Jang H."/>
            <person name="Lee J.H."/>
            <person name="Kim S.J."/>
            <person name="Kwon K.K."/>
        </authorList>
    </citation>
    <scope>NUCLEOTIDE SEQUENCE [LARGE SCALE GENOMIC DNA]</scope>
    <source>
        <strain evidence="1 2">JCM 18290</strain>
    </source>
</reference>
<dbReference type="InterPro" id="IPR036390">
    <property type="entry name" value="WH_DNA-bd_sf"/>
</dbReference>
<dbReference type="Gene3D" id="1.10.10.10">
    <property type="entry name" value="Winged helix-like DNA-binding domain superfamily/Winged helix DNA-binding domain"/>
    <property type="match status" value="1"/>
</dbReference>
<dbReference type="InterPro" id="IPR011991">
    <property type="entry name" value="ArsR-like_HTH"/>
</dbReference>
<keyword evidence="2" id="KW-1185">Reference proteome</keyword>
<name>A0ABS5KFF0_9BACT</name>
<dbReference type="RefSeq" id="WP_212230225.1">
    <property type="nucleotide sequence ID" value="NZ_JAGUCN010000023.1"/>
</dbReference>
<dbReference type="InterPro" id="IPR036388">
    <property type="entry name" value="WH-like_DNA-bd_sf"/>
</dbReference>
<accession>A0ABS5KFF0</accession>
<evidence type="ECO:0000313" key="1">
    <source>
        <dbReference type="EMBL" id="MBS2213188.1"/>
    </source>
</evidence>
<dbReference type="CDD" id="cd00090">
    <property type="entry name" value="HTH_ARSR"/>
    <property type="match status" value="1"/>
</dbReference>
<sequence length="77" mass="9054">MMKFLTQMERYECILKLIRRKATGTPQELANRLDISESTLYEHIRVLKHCGAQIEYCPCRQSYLLHNDFTIAFGNSD</sequence>
<comment type="caution">
    <text evidence="1">The sequence shown here is derived from an EMBL/GenBank/DDBJ whole genome shotgun (WGS) entry which is preliminary data.</text>
</comment>